<dbReference type="InterPro" id="IPR030381">
    <property type="entry name" value="G_DYNAMIN_dom"/>
</dbReference>
<dbReference type="Gene3D" id="3.40.50.300">
    <property type="entry name" value="P-loop containing nucleotide triphosphate hydrolases"/>
    <property type="match status" value="1"/>
</dbReference>
<dbReference type="Pfam" id="PF00350">
    <property type="entry name" value="Dynamin_N"/>
    <property type="match status" value="1"/>
</dbReference>
<keyword evidence="6 9" id="KW-0342">GTP-binding</keyword>
<feature type="domain" description="PH" evidence="11">
    <location>
        <begin position="517"/>
        <end position="621"/>
    </location>
</feature>
<dbReference type="GO" id="GO:0016185">
    <property type="term" value="P:synaptic vesicle budding from presynaptic endocytic zone membrane"/>
    <property type="evidence" value="ECO:0007669"/>
    <property type="project" value="TreeGrafter"/>
</dbReference>
<dbReference type="FunFam" id="3.40.50.300:FF:000045">
    <property type="entry name" value="dynamin-1 isoform X2"/>
    <property type="match status" value="1"/>
</dbReference>
<dbReference type="PROSITE" id="PS51388">
    <property type="entry name" value="GED"/>
    <property type="match status" value="1"/>
</dbReference>
<feature type="domain" description="GED" evidence="12">
    <location>
        <begin position="652"/>
        <end position="743"/>
    </location>
</feature>
<dbReference type="InterPro" id="IPR020850">
    <property type="entry name" value="GED_dom"/>
</dbReference>
<comment type="catalytic activity">
    <reaction evidence="8">
        <text>GTP + H2O = GDP + phosphate + H(+)</text>
        <dbReference type="Rhea" id="RHEA:19669"/>
        <dbReference type="ChEBI" id="CHEBI:15377"/>
        <dbReference type="ChEBI" id="CHEBI:15378"/>
        <dbReference type="ChEBI" id="CHEBI:37565"/>
        <dbReference type="ChEBI" id="CHEBI:43474"/>
        <dbReference type="ChEBI" id="CHEBI:58189"/>
        <dbReference type="EC" id="3.6.5.5"/>
    </reaction>
</comment>
<keyword evidence="7" id="KW-0505">Motor protein</keyword>
<evidence type="ECO:0000256" key="6">
    <source>
        <dbReference type="ARBA" id="ARBA00023134"/>
    </source>
</evidence>
<dbReference type="GO" id="GO:0098793">
    <property type="term" value="C:presynapse"/>
    <property type="evidence" value="ECO:0007669"/>
    <property type="project" value="GOC"/>
</dbReference>
<feature type="compositionally biased region" description="Pro residues" evidence="10">
    <location>
        <begin position="781"/>
        <end position="796"/>
    </location>
</feature>
<keyword evidence="4 9" id="KW-0547">Nucleotide-binding</keyword>
<gene>
    <name evidence="14" type="ORF">ACAOBT_LOCUS19935</name>
</gene>
<dbReference type="InterPro" id="IPR001849">
    <property type="entry name" value="PH_domain"/>
</dbReference>
<dbReference type="GO" id="GO:0031623">
    <property type="term" value="P:receptor internalization"/>
    <property type="evidence" value="ECO:0007669"/>
    <property type="project" value="TreeGrafter"/>
</dbReference>
<dbReference type="GO" id="GO:0005525">
    <property type="term" value="F:GTP binding"/>
    <property type="evidence" value="ECO:0007669"/>
    <property type="project" value="UniProtKB-KW"/>
</dbReference>
<evidence type="ECO:0000259" key="11">
    <source>
        <dbReference type="PROSITE" id="PS50003"/>
    </source>
</evidence>
<dbReference type="EC" id="3.6.5.5" evidence="1"/>
<dbReference type="Pfam" id="PF02212">
    <property type="entry name" value="GED"/>
    <property type="match status" value="1"/>
</dbReference>
<evidence type="ECO:0000256" key="9">
    <source>
        <dbReference type="RuleBase" id="RU003932"/>
    </source>
</evidence>
<dbReference type="SUPFAM" id="SSF52540">
    <property type="entry name" value="P-loop containing nucleoside triphosphate hydrolases"/>
    <property type="match status" value="1"/>
</dbReference>
<dbReference type="InterPro" id="IPR045063">
    <property type="entry name" value="Dynamin_N"/>
</dbReference>
<evidence type="ECO:0000256" key="5">
    <source>
        <dbReference type="ARBA" id="ARBA00022801"/>
    </source>
</evidence>
<dbReference type="PANTHER" id="PTHR11566:SF212">
    <property type="entry name" value="DYNAMIN"/>
    <property type="match status" value="1"/>
</dbReference>
<evidence type="ECO:0000313" key="15">
    <source>
        <dbReference type="Proteomes" id="UP001152888"/>
    </source>
</evidence>
<comment type="similarity">
    <text evidence="9">Belongs to the TRAFAC class dynamin-like GTPase superfamily. Dynamin/Fzo/YdjA family.</text>
</comment>
<feature type="domain" description="Dynamin-type G" evidence="13">
    <location>
        <begin position="29"/>
        <end position="295"/>
    </location>
</feature>
<reference evidence="14" key="1">
    <citation type="submission" date="2022-03" db="EMBL/GenBank/DDBJ databases">
        <authorList>
            <person name="Sayadi A."/>
        </authorList>
    </citation>
    <scope>NUCLEOTIDE SEQUENCE</scope>
</reference>
<evidence type="ECO:0000313" key="14">
    <source>
        <dbReference type="EMBL" id="CAH1990884.1"/>
    </source>
</evidence>
<evidence type="ECO:0000256" key="8">
    <source>
        <dbReference type="ARBA" id="ARBA00048040"/>
    </source>
</evidence>
<evidence type="ECO:0000256" key="2">
    <source>
        <dbReference type="ARBA" id="ARBA00022583"/>
    </source>
</evidence>
<evidence type="ECO:0000256" key="10">
    <source>
        <dbReference type="SAM" id="MobiDB-lite"/>
    </source>
</evidence>
<evidence type="ECO:0000256" key="7">
    <source>
        <dbReference type="ARBA" id="ARBA00023175"/>
    </source>
</evidence>
<dbReference type="GO" id="GO:0003924">
    <property type="term" value="F:GTPase activity"/>
    <property type="evidence" value="ECO:0007669"/>
    <property type="project" value="InterPro"/>
</dbReference>
<dbReference type="InterPro" id="IPR027417">
    <property type="entry name" value="P-loop_NTPase"/>
</dbReference>
<dbReference type="InterPro" id="IPR000375">
    <property type="entry name" value="Dynamin_stalk"/>
</dbReference>
<dbReference type="InterPro" id="IPR011993">
    <property type="entry name" value="PH-like_dom_sf"/>
</dbReference>
<dbReference type="GO" id="GO:0005737">
    <property type="term" value="C:cytoplasm"/>
    <property type="evidence" value="ECO:0007669"/>
    <property type="project" value="TreeGrafter"/>
</dbReference>
<keyword evidence="15" id="KW-1185">Reference proteome</keyword>
<keyword evidence="5" id="KW-0378">Hydrolase</keyword>
<dbReference type="PRINTS" id="PR00195">
    <property type="entry name" value="DYNAMIN"/>
</dbReference>
<dbReference type="PROSITE" id="PS51718">
    <property type="entry name" value="G_DYNAMIN_2"/>
    <property type="match status" value="1"/>
</dbReference>
<evidence type="ECO:0000259" key="12">
    <source>
        <dbReference type="PROSITE" id="PS51388"/>
    </source>
</evidence>
<dbReference type="Pfam" id="PF01031">
    <property type="entry name" value="Dynamin_M"/>
    <property type="match status" value="1"/>
</dbReference>
<evidence type="ECO:0000259" key="13">
    <source>
        <dbReference type="PROSITE" id="PS51718"/>
    </source>
</evidence>
<dbReference type="CDD" id="cd08771">
    <property type="entry name" value="DLP_1"/>
    <property type="match status" value="1"/>
</dbReference>
<dbReference type="InterPro" id="IPR019762">
    <property type="entry name" value="Dynamin_GTPase_CS"/>
</dbReference>
<dbReference type="SMART" id="SM00233">
    <property type="entry name" value="PH"/>
    <property type="match status" value="1"/>
</dbReference>
<dbReference type="AlphaFoldDB" id="A0A9P0PLP6"/>
<accession>A0A9P0PLP6</accession>
<keyword evidence="2" id="KW-0254">Endocytosis</keyword>
<dbReference type="PROSITE" id="PS50003">
    <property type="entry name" value="PH_DOMAIN"/>
    <property type="match status" value="1"/>
</dbReference>
<comment type="caution">
    <text evidence="14">The sequence shown here is derived from an EMBL/GenBank/DDBJ whole genome shotgun (WGS) entry which is preliminary data.</text>
</comment>
<dbReference type="SMART" id="SM00302">
    <property type="entry name" value="GED"/>
    <property type="match status" value="1"/>
</dbReference>
<feature type="region of interest" description="Disordered" evidence="10">
    <location>
        <begin position="761"/>
        <end position="805"/>
    </location>
</feature>
<dbReference type="SMART" id="SM00053">
    <property type="entry name" value="DYNc"/>
    <property type="match status" value="1"/>
</dbReference>
<dbReference type="PANTHER" id="PTHR11566">
    <property type="entry name" value="DYNAMIN"/>
    <property type="match status" value="1"/>
</dbReference>
<dbReference type="Gene3D" id="1.20.120.1240">
    <property type="entry name" value="Dynamin, middle domain"/>
    <property type="match status" value="2"/>
</dbReference>
<dbReference type="InterPro" id="IPR003130">
    <property type="entry name" value="GED"/>
</dbReference>
<evidence type="ECO:0000256" key="3">
    <source>
        <dbReference type="ARBA" id="ARBA00022701"/>
    </source>
</evidence>
<dbReference type="GO" id="GO:0005886">
    <property type="term" value="C:plasma membrane"/>
    <property type="evidence" value="ECO:0007669"/>
    <property type="project" value="TreeGrafter"/>
</dbReference>
<dbReference type="Proteomes" id="UP001152888">
    <property type="component" value="Unassembled WGS sequence"/>
</dbReference>
<dbReference type="OrthoDB" id="5061070at2759"/>
<proteinExistence type="inferred from homology"/>
<evidence type="ECO:0000256" key="4">
    <source>
        <dbReference type="ARBA" id="ARBA00022741"/>
    </source>
</evidence>
<dbReference type="Gene3D" id="2.30.29.30">
    <property type="entry name" value="Pleckstrin-homology domain (PH domain)/Phosphotyrosine-binding domain (PTB)"/>
    <property type="match status" value="1"/>
</dbReference>
<dbReference type="GO" id="GO:0005874">
    <property type="term" value="C:microtubule"/>
    <property type="evidence" value="ECO:0007669"/>
    <property type="project" value="UniProtKB-KW"/>
</dbReference>
<dbReference type="Pfam" id="PF00169">
    <property type="entry name" value="PH"/>
    <property type="match status" value="1"/>
</dbReference>
<dbReference type="CDD" id="cd01256">
    <property type="entry name" value="PH_dynamin"/>
    <property type="match status" value="1"/>
</dbReference>
<dbReference type="InterPro" id="IPR022812">
    <property type="entry name" value="Dynamin"/>
</dbReference>
<dbReference type="GO" id="GO:0008017">
    <property type="term" value="F:microtubule binding"/>
    <property type="evidence" value="ECO:0007669"/>
    <property type="project" value="TreeGrafter"/>
</dbReference>
<dbReference type="SUPFAM" id="SSF50729">
    <property type="entry name" value="PH domain-like"/>
    <property type="match status" value="1"/>
</dbReference>
<dbReference type="PROSITE" id="PS00410">
    <property type="entry name" value="G_DYNAMIN_1"/>
    <property type="match status" value="1"/>
</dbReference>
<dbReference type="EMBL" id="CAKOFQ010007099">
    <property type="protein sequence ID" value="CAH1990884.1"/>
    <property type="molecule type" value="Genomic_DNA"/>
</dbReference>
<protein>
    <recommendedName>
        <fullName evidence="1">dynamin GTPase</fullName>
        <ecNumber evidence="1">3.6.5.5</ecNumber>
    </recommendedName>
</protein>
<name>A0A9P0PLP6_ACAOB</name>
<organism evidence="14 15">
    <name type="scientific">Acanthoscelides obtectus</name>
    <name type="common">Bean weevil</name>
    <name type="synonym">Bruchus obtectus</name>
    <dbReference type="NCBI Taxonomy" id="200917"/>
    <lineage>
        <taxon>Eukaryota</taxon>
        <taxon>Metazoa</taxon>
        <taxon>Ecdysozoa</taxon>
        <taxon>Arthropoda</taxon>
        <taxon>Hexapoda</taxon>
        <taxon>Insecta</taxon>
        <taxon>Pterygota</taxon>
        <taxon>Neoptera</taxon>
        <taxon>Endopterygota</taxon>
        <taxon>Coleoptera</taxon>
        <taxon>Polyphaga</taxon>
        <taxon>Cucujiformia</taxon>
        <taxon>Chrysomeloidea</taxon>
        <taxon>Chrysomelidae</taxon>
        <taxon>Bruchinae</taxon>
        <taxon>Bruchini</taxon>
        <taxon>Acanthoscelides</taxon>
    </lineage>
</organism>
<dbReference type="InterPro" id="IPR001401">
    <property type="entry name" value="Dynamin_GTPase"/>
</dbReference>
<keyword evidence="3" id="KW-0493">Microtubule</keyword>
<evidence type="ECO:0000256" key="1">
    <source>
        <dbReference type="ARBA" id="ARBA00011980"/>
    </source>
</evidence>
<sequence>MAGNSGMEQLIPIVNKLQDAFSQLGVSLTLELPQIAVVGGQSAGKSSVLENFVGRDFLPRGTGIVTRRPLILQLINSKYEYAEFIHCKNKKFTDFDEVRKEIEAETNRVTGHNKGISSIPINLRVYSPNVLNLTLIDLPGMTKVPIGDQPLDIEMQIRDMILQFIRKESCLILAVTPANQDLANSDALQIAREVDPRGFRTIGVITKLDLMDEGTDAREILENRLLPLRRGYIGVINRSQVDIDRRKDIQAAMAAEQKFFLSHPAYRHLASKMGTPYLQKTLNQQLTTHIRNTLPALRDKLQKQYTILDKELGDFKNLSPDDPSVKAKAMLQMIQHFAICFEKILEGSRSDDVNTVELSGGAKINCLFHERFPYEIVKMEFDEIELRREIGIAIVNIHGVRIGLFTPDLAFDAIVKKQIARLREPCMKIVDLVVNELSNIIHTCADSISRFPRLREVIERLITAHIGKREMACKDQLSVYIDCQLSYMNTNHEDFIGFANAENQAITSSSNNSLGNQVIRKGFLVLHNISFLRGRSFWFVLSSDNLAWYKDESEKEIQYILPLNKLKMRDVETRIMSRKPTFGLFYPSGANVYKDYKQLELSSESADELDSWKASFLRAGVYPEKDNDAIIEDGEKETMEKDNMDPQLKRQVEIIRNLVESYMKIVTKSIKDMVPKMITYMILSNTKRFIFDELLVYVYANDDQMELLEESPEAVKSREEKMAMYRACKSALDIIGDCSLQIATKTNGVEDERIYGKVQQLHHPEPPKPSTAVKKIYRMSTPPPIATRPAPPPPPSGANKDKRKRFSLVPRFFVASVP</sequence>